<gene>
    <name evidence="2" type="ORF">F511_24415</name>
</gene>
<sequence>MPIKPESTPDSTSITNFMARVQTSAFLWEKNFHNFVDFESVLAMEHTSMVRMFKTLEETWLMGFLEASDSVYAGVVLELFANAKVVAGTVISFIANRILELMKEVFAKYFGLPTEGMASFLDIPTKTVVDMRRRFSVFDVPFRAPNKKKDMKMVYRLLHDIVAKELCAKAGSFDVVTSEKFDLMVAISASLKVNWAQILRVGEVEPAKSVDQQIGSRLYKKKIWVPAGETSKVSGATASEQQSTADSLPSLTDKDEKEADEKKKPGKEASEMRKSTTRDGIPSSAFTRRPDEIGAEGFSSSRWAGNNFPAKRGGGGGGGYLRRGRGVA</sequence>
<name>A0A2Z7CAD0_9LAMI</name>
<feature type="compositionally biased region" description="Polar residues" evidence="1">
    <location>
        <begin position="231"/>
        <end position="250"/>
    </location>
</feature>
<dbReference type="EMBL" id="KQ997625">
    <property type="protein sequence ID" value="KZV43828.1"/>
    <property type="molecule type" value="Genomic_DNA"/>
</dbReference>
<dbReference type="OrthoDB" id="1751168at2759"/>
<protein>
    <submittedName>
        <fullName evidence="2">Uncharacterized protein</fullName>
    </submittedName>
</protein>
<evidence type="ECO:0000256" key="1">
    <source>
        <dbReference type="SAM" id="MobiDB-lite"/>
    </source>
</evidence>
<feature type="compositionally biased region" description="Basic and acidic residues" evidence="1">
    <location>
        <begin position="252"/>
        <end position="277"/>
    </location>
</feature>
<dbReference type="AlphaFoldDB" id="A0A2Z7CAD0"/>
<proteinExistence type="predicted"/>
<accession>A0A2Z7CAD0</accession>
<evidence type="ECO:0000313" key="3">
    <source>
        <dbReference type="Proteomes" id="UP000250235"/>
    </source>
</evidence>
<reference evidence="2 3" key="1">
    <citation type="journal article" date="2015" name="Proc. Natl. Acad. Sci. U.S.A.">
        <title>The resurrection genome of Boea hygrometrica: A blueprint for survival of dehydration.</title>
        <authorList>
            <person name="Xiao L."/>
            <person name="Yang G."/>
            <person name="Zhang L."/>
            <person name="Yang X."/>
            <person name="Zhao S."/>
            <person name="Ji Z."/>
            <person name="Zhou Q."/>
            <person name="Hu M."/>
            <person name="Wang Y."/>
            <person name="Chen M."/>
            <person name="Xu Y."/>
            <person name="Jin H."/>
            <person name="Xiao X."/>
            <person name="Hu G."/>
            <person name="Bao F."/>
            <person name="Hu Y."/>
            <person name="Wan P."/>
            <person name="Li L."/>
            <person name="Deng X."/>
            <person name="Kuang T."/>
            <person name="Xiang C."/>
            <person name="Zhu J.K."/>
            <person name="Oliver M.J."/>
            <person name="He Y."/>
        </authorList>
    </citation>
    <scope>NUCLEOTIDE SEQUENCE [LARGE SCALE GENOMIC DNA]</scope>
    <source>
        <strain evidence="3">cv. XS01</strain>
    </source>
</reference>
<feature type="region of interest" description="Disordered" evidence="1">
    <location>
        <begin position="231"/>
        <end position="328"/>
    </location>
</feature>
<evidence type="ECO:0000313" key="2">
    <source>
        <dbReference type="EMBL" id="KZV43828.1"/>
    </source>
</evidence>
<keyword evidence="3" id="KW-1185">Reference proteome</keyword>
<dbReference type="Proteomes" id="UP000250235">
    <property type="component" value="Unassembled WGS sequence"/>
</dbReference>
<feature type="compositionally biased region" description="Gly residues" evidence="1">
    <location>
        <begin position="312"/>
        <end position="321"/>
    </location>
</feature>
<organism evidence="2 3">
    <name type="scientific">Dorcoceras hygrometricum</name>
    <dbReference type="NCBI Taxonomy" id="472368"/>
    <lineage>
        <taxon>Eukaryota</taxon>
        <taxon>Viridiplantae</taxon>
        <taxon>Streptophyta</taxon>
        <taxon>Embryophyta</taxon>
        <taxon>Tracheophyta</taxon>
        <taxon>Spermatophyta</taxon>
        <taxon>Magnoliopsida</taxon>
        <taxon>eudicotyledons</taxon>
        <taxon>Gunneridae</taxon>
        <taxon>Pentapetalae</taxon>
        <taxon>asterids</taxon>
        <taxon>lamiids</taxon>
        <taxon>Lamiales</taxon>
        <taxon>Gesneriaceae</taxon>
        <taxon>Didymocarpoideae</taxon>
        <taxon>Trichosporeae</taxon>
        <taxon>Loxocarpinae</taxon>
        <taxon>Dorcoceras</taxon>
    </lineage>
</organism>